<protein>
    <submittedName>
        <fullName evidence="1">Uncharacterized protein</fullName>
    </submittedName>
</protein>
<sequence>MIRAHAAGCSCCCAACVASVVAPCVRAVAARSEVSPRTVLCSFLVVVALPLRLRRIAWLPCVLVRFPRTVCGCPSESFSQDCSVLVSAVAVLPQSLRCDVGSASAFWRVFSERCLGGFVGGSPRTCLRCLCSYACYSRRPPISSGDKTSFQGRKTFVSHSEIMFAVDDHPVSKVFL</sequence>
<proteinExistence type="predicted"/>
<keyword evidence="2" id="KW-1185">Reference proteome</keyword>
<reference evidence="1" key="1">
    <citation type="submission" date="2017-07" db="EMBL/GenBank/DDBJ databases">
        <title>Taro Niue Genome Assembly and Annotation.</title>
        <authorList>
            <person name="Atibalentja N."/>
            <person name="Keating K."/>
            <person name="Fields C.J."/>
        </authorList>
    </citation>
    <scope>NUCLEOTIDE SEQUENCE</scope>
    <source>
        <strain evidence="1">Niue_2</strain>
        <tissue evidence="1">Leaf</tissue>
    </source>
</reference>
<accession>A0A843WJ05</accession>
<dbReference type="Proteomes" id="UP000652761">
    <property type="component" value="Unassembled WGS sequence"/>
</dbReference>
<dbReference type="AlphaFoldDB" id="A0A843WJ05"/>
<gene>
    <name evidence="1" type="ORF">Taro_042677</name>
</gene>
<dbReference type="EMBL" id="NMUH01004475">
    <property type="protein sequence ID" value="MQM09799.1"/>
    <property type="molecule type" value="Genomic_DNA"/>
</dbReference>
<organism evidence="1 2">
    <name type="scientific">Colocasia esculenta</name>
    <name type="common">Wild taro</name>
    <name type="synonym">Arum esculentum</name>
    <dbReference type="NCBI Taxonomy" id="4460"/>
    <lineage>
        <taxon>Eukaryota</taxon>
        <taxon>Viridiplantae</taxon>
        <taxon>Streptophyta</taxon>
        <taxon>Embryophyta</taxon>
        <taxon>Tracheophyta</taxon>
        <taxon>Spermatophyta</taxon>
        <taxon>Magnoliopsida</taxon>
        <taxon>Liliopsida</taxon>
        <taxon>Araceae</taxon>
        <taxon>Aroideae</taxon>
        <taxon>Colocasieae</taxon>
        <taxon>Colocasia</taxon>
    </lineage>
</organism>
<evidence type="ECO:0000313" key="2">
    <source>
        <dbReference type="Proteomes" id="UP000652761"/>
    </source>
</evidence>
<name>A0A843WJ05_COLES</name>
<comment type="caution">
    <text evidence="1">The sequence shown here is derived from an EMBL/GenBank/DDBJ whole genome shotgun (WGS) entry which is preliminary data.</text>
</comment>
<evidence type="ECO:0000313" key="1">
    <source>
        <dbReference type="EMBL" id="MQM09799.1"/>
    </source>
</evidence>